<comment type="caution">
    <text evidence="4">The sequence shown here is derived from an EMBL/GenBank/DDBJ whole genome shotgun (WGS) entry which is preliminary data.</text>
</comment>
<evidence type="ECO:0000256" key="1">
    <source>
        <dbReference type="ARBA" id="ARBA00022737"/>
    </source>
</evidence>
<dbReference type="SMART" id="SM00028">
    <property type="entry name" value="TPR"/>
    <property type="match status" value="7"/>
</dbReference>
<organism evidence="4 5">
    <name type="scientific">Oceanipulchritudo coccoides</name>
    <dbReference type="NCBI Taxonomy" id="2706888"/>
    <lineage>
        <taxon>Bacteria</taxon>
        <taxon>Pseudomonadati</taxon>
        <taxon>Verrucomicrobiota</taxon>
        <taxon>Opitutia</taxon>
        <taxon>Puniceicoccales</taxon>
        <taxon>Oceanipulchritudinaceae</taxon>
        <taxon>Oceanipulchritudo</taxon>
    </lineage>
</organism>
<dbReference type="InterPro" id="IPR019734">
    <property type="entry name" value="TPR_rpt"/>
</dbReference>
<protein>
    <submittedName>
        <fullName evidence="4">Tetratricopeptide repeat protein</fullName>
    </submittedName>
</protein>
<feature type="repeat" description="TPR" evidence="3">
    <location>
        <begin position="293"/>
        <end position="326"/>
    </location>
</feature>
<keyword evidence="1" id="KW-0677">Repeat</keyword>
<dbReference type="EMBL" id="JAAGNX010000003">
    <property type="protein sequence ID" value="NDV63163.1"/>
    <property type="molecule type" value="Genomic_DNA"/>
</dbReference>
<proteinExistence type="predicted"/>
<keyword evidence="5" id="KW-1185">Reference proteome</keyword>
<evidence type="ECO:0000313" key="5">
    <source>
        <dbReference type="Proteomes" id="UP000478417"/>
    </source>
</evidence>
<dbReference type="InterPro" id="IPR013105">
    <property type="entry name" value="TPR_2"/>
</dbReference>
<dbReference type="PANTHER" id="PTHR44395:SF1">
    <property type="entry name" value="PROTEIN O-MANNOSYL-TRANSFERASE TMTC3"/>
    <property type="match status" value="1"/>
</dbReference>
<feature type="repeat" description="TPR" evidence="3">
    <location>
        <begin position="121"/>
        <end position="154"/>
    </location>
</feature>
<dbReference type="PROSITE" id="PS50005">
    <property type="entry name" value="TPR"/>
    <property type="match status" value="6"/>
</dbReference>
<keyword evidence="2 3" id="KW-0802">TPR repeat</keyword>
<accession>A0A6B2M330</accession>
<dbReference type="Pfam" id="PF07719">
    <property type="entry name" value="TPR_2"/>
    <property type="match status" value="1"/>
</dbReference>
<evidence type="ECO:0000313" key="4">
    <source>
        <dbReference type="EMBL" id="NDV63163.1"/>
    </source>
</evidence>
<dbReference type="Proteomes" id="UP000478417">
    <property type="component" value="Unassembled WGS sequence"/>
</dbReference>
<sequence length="343" mass="38849">MTRQRLPINLILACLIVLPCLFGCGKRPEQNRFTTPERDVSAPLGLSENLERTHADYSLAKEAMEEEDWDIAASLLALLLEGSEPEAAFANDLGYVEMRRGRPEQALEALEKSIYLDPDYERAYFNRGMALSKLDRNSEAIEAYQKAVQLNDFYYEAWYNLGLLLYKENNLKAAKASFLQITERTRSSRFNRAYYQLGLIAADKGDDSEAVRYYNESLLLNPSHIPSYINKATALLRLGQAEKAEDLLRKAAALEPDNARIHYNLGLVLRRLEKFQEAKEAYQQSVTLRPGSKRAWLNLGFVNAFLGEPENASAAFKRALEIDPEYNNARSALNKLEAGLIQP</sequence>
<dbReference type="Pfam" id="PF13432">
    <property type="entry name" value="TPR_16"/>
    <property type="match status" value="2"/>
</dbReference>
<feature type="repeat" description="TPR" evidence="3">
    <location>
        <begin position="259"/>
        <end position="292"/>
    </location>
</feature>
<dbReference type="SUPFAM" id="SSF48452">
    <property type="entry name" value="TPR-like"/>
    <property type="match status" value="1"/>
</dbReference>
<dbReference type="PANTHER" id="PTHR44395">
    <property type="match status" value="1"/>
</dbReference>
<gene>
    <name evidence="4" type="ORF">G0Q06_11925</name>
</gene>
<dbReference type="Gene3D" id="1.25.40.10">
    <property type="entry name" value="Tetratricopeptide repeat domain"/>
    <property type="match status" value="3"/>
</dbReference>
<evidence type="ECO:0000256" key="2">
    <source>
        <dbReference type="ARBA" id="ARBA00022803"/>
    </source>
</evidence>
<feature type="repeat" description="TPR" evidence="3">
    <location>
        <begin position="225"/>
        <end position="258"/>
    </location>
</feature>
<feature type="repeat" description="TPR" evidence="3">
    <location>
        <begin position="191"/>
        <end position="224"/>
    </location>
</feature>
<dbReference type="Pfam" id="PF13181">
    <property type="entry name" value="TPR_8"/>
    <property type="match status" value="2"/>
</dbReference>
<dbReference type="PROSITE" id="PS50293">
    <property type="entry name" value="TPR_REGION"/>
    <property type="match status" value="3"/>
</dbReference>
<dbReference type="Pfam" id="PF00515">
    <property type="entry name" value="TPR_1"/>
    <property type="match status" value="1"/>
</dbReference>
<dbReference type="AlphaFoldDB" id="A0A6B2M330"/>
<reference evidence="4 5" key="1">
    <citation type="submission" date="2020-02" db="EMBL/GenBank/DDBJ databases">
        <title>Albibacoteraceae fam. nov., the first described family within the subdivision 4 Verrucomicrobia.</title>
        <authorList>
            <person name="Xi F."/>
        </authorList>
    </citation>
    <scope>NUCLEOTIDE SEQUENCE [LARGE SCALE GENOMIC DNA]</scope>
    <source>
        <strain evidence="4 5">CK1056</strain>
    </source>
</reference>
<evidence type="ECO:0000256" key="3">
    <source>
        <dbReference type="PROSITE-ProRule" id="PRU00339"/>
    </source>
</evidence>
<dbReference type="RefSeq" id="WP_163966298.1">
    <property type="nucleotide sequence ID" value="NZ_JAAGNX010000003.1"/>
</dbReference>
<feature type="repeat" description="TPR" evidence="3">
    <location>
        <begin position="87"/>
        <end position="120"/>
    </location>
</feature>
<name>A0A6B2M330_9BACT</name>
<dbReference type="InterPro" id="IPR011990">
    <property type="entry name" value="TPR-like_helical_dom_sf"/>
</dbReference>